<feature type="transmembrane region" description="Helical" evidence="1">
    <location>
        <begin position="85"/>
        <end position="105"/>
    </location>
</feature>
<feature type="transmembrane region" description="Helical" evidence="1">
    <location>
        <begin position="58"/>
        <end position="78"/>
    </location>
</feature>
<feature type="transmembrane region" description="Helical" evidence="1">
    <location>
        <begin position="137"/>
        <end position="166"/>
    </location>
</feature>
<evidence type="ECO:0000256" key="1">
    <source>
        <dbReference type="SAM" id="Phobius"/>
    </source>
</evidence>
<sequence>MEEQQILDNEFKKASLPQILIRWQWHLKHASSIISLYLIVVFCLQCISPYLPQVLSELLSLVLAISIMFGTYFITGYVCRIGYQWSWPIVFSGASFIFFSCFIYSMTTLDHWIEVCSPKLKIWTDLSDKQLKQILEILLVAFIYSSVAVILIEVFAFLTGLIRALYRLIKKE</sequence>
<dbReference type="EMBL" id="CACVAQ010000275">
    <property type="protein sequence ID" value="CAA6819610.1"/>
    <property type="molecule type" value="Genomic_DNA"/>
</dbReference>
<gene>
    <name evidence="2" type="ORF">HELGO_WM17832</name>
</gene>
<dbReference type="AlphaFoldDB" id="A0A6S6TSI4"/>
<protein>
    <submittedName>
        <fullName evidence="2">Uncharacterized protein</fullName>
    </submittedName>
</protein>
<keyword evidence="1" id="KW-0812">Transmembrane</keyword>
<evidence type="ECO:0000313" key="2">
    <source>
        <dbReference type="EMBL" id="CAA6819610.1"/>
    </source>
</evidence>
<reference evidence="2" key="1">
    <citation type="submission" date="2020-01" db="EMBL/GenBank/DDBJ databases">
        <authorList>
            <person name="Meier V. D."/>
            <person name="Meier V D."/>
        </authorList>
    </citation>
    <scope>NUCLEOTIDE SEQUENCE</scope>
    <source>
        <strain evidence="2">HLG_WM_MAG_10</strain>
    </source>
</reference>
<name>A0A6S6TSI4_9BACT</name>
<proteinExistence type="predicted"/>
<feature type="transmembrane region" description="Helical" evidence="1">
    <location>
        <begin position="32"/>
        <end position="52"/>
    </location>
</feature>
<accession>A0A6S6TSI4</accession>
<organism evidence="2">
    <name type="scientific">uncultured Aureispira sp</name>
    <dbReference type="NCBI Taxonomy" id="1331704"/>
    <lineage>
        <taxon>Bacteria</taxon>
        <taxon>Pseudomonadati</taxon>
        <taxon>Bacteroidota</taxon>
        <taxon>Saprospiria</taxon>
        <taxon>Saprospirales</taxon>
        <taxon>Saprospiraceae</taxon>
        <taxon>Aureispira</taxon>
        <taxon>environmental samples</taxon>
    </lineage>
</organism>
<keyword evidence="1" id="KW-0472">Membrane</keyword>
<keyword evidence="1" id="KW-1133">Transmembrane helix</keyword>